<dbReference type="Proteomes" id="UP000732378">
    <property type="component" value="Unassembled WGS sequence"/>
</dbReference>
<evidence type="ECO:0000313" key="2">
    <source>
        <dbReference type="Proteomes" id="UP000732378"/>
    </source>
</evidence>
<dbReference type="EMBL" id="JAFBBZ010000001">
    <property type="protein sequence ID" value="MBM7507189.1"/>
    <property type="molecule type" value="Genomic_DNA"/>
</dbReference>
<keyword evidence="2" id="KW-1185">Reference proteome</keyword>
<name>A0ABS2M7M0_9ACTN</name>
<organism evidence="1 2">
    <name type="scientific">Nocardioides salarius</name>
    <dbReference type="NCBI Taxonomy" id="374513"/>
    <lineage>
        <taxon>Bacteria</taxon>
        <taxon>Bacillati</taxon>
        <taxon>Actinomycetota</taxon>
        <taxon>Actinomycetes</taxon>
        <taxon>Propionibacteriales</taxon>
        <taxon>Nocardioidaceae</taxon>
        <taxon>Nocardioides</taxon>
    </lineage>
</organism>
<comment type="caution">
    <text evidence="1">The sequence shown here is derived from an EMBL/GenBank/DDBJ whole genome shotgun (WGS) entry which is preliminary data.</text>
</comment>
<gene>
    <name evidence="1" type="ORF">JOE61_001003</name>
</gene>
<sequence length="138" mass="16077">MSSINATDPSRDSWSSHEFTADLSHLVFPDEVSAERENLLVSPELRVDQTHLHFPQSGGSLFYWIFSFRWQGEQWHGQLHESRHRDLLVTQARAVMAGFLPFSRFKATAAEVRSEQQDYTTDDLRSFGRRHRLETLGW</sequence>
<accession>A0ABS2M7M0</accession>
<dbReference type="RefSeq" id="WP_193669148.1">
    <property type="nucleotide sequence ID" value="NZ_JACDTV010000007.1"/>
</dbReference>
<proteinExistence type="predicted"/>
<protein>
    <submittedName>
        <fullName evidence="1">Uncharacterized protein</fullName>
    </submittedName>
</protein>
<reference evidence="1 2" key="1">
    <citation type="submission" date="2021-01" db="EMBL/GenBank/DDBJ databases">
        <title>Sequencing the genomes of 1000 actinobacteria strains.</title>
        <authorList>
            <person name="Klenk H.-P."/>
        </authorList>
    </citation>
    <scope>NUCLEOTIDE SEQUENCE [LARGE SCALE GENOMIC DNA]</scope>
    <source>
        <strain evidence="1 2">DSM 18239</strain>
    </source>
</reference>
<evidence type="ECO:0000313" key="1">
    <source>
        <dbReference type="EMBL" id="MBM7507189.1"/>
    </source>
</evidence>